<dbReference type="InterPro" id="IPR020843">
    <property type="entry name" value="ER"/>
</dbReference>
<dbReference type="Gene3D" id="3.40.50.720">
    <property type="entry name" value="NAD(P)-binding Rossmann-like Domain"/>
    <property type="match status" value="1"/>
</dbReference>
<dbReference type="SUPFAM" id="SSF50129">
    <property type="entry name" value="GroES-like"/>
    <property type="match status" value="1"/>
</dbReference>
<reference evidence="3 4" key="1">
    <citation type="submission" date="2019-07" db="EMBL/GenBank/DDBJ databases">
        <title>Whole genome shotgun sequence of Agrococcus baldri NBRC 103055.</title>
        <authorList>
            <person name="Hosoyama A."/>
            <person name="Uohara A."/>
            <person name="Ohji S."/>
            <person name="Ichikawa N."/>
        </authorList>
    </citation>
    <scope>NUCLEOTIDE SEQUENCE [LARGE SCALE GENOMIC DNA]</scope>
    <source>
        <strain evidence="3 4">NBRC 103055</strain>
    </source>
</reference>
<feature type="region of interest" description="Disordered" evidence="1">
    <location>
        <begin position="1"/>
        <end position="28"/>
    </location>
</feature>
<dbReference type="Pfam" id="PF00107">
    <property type="entry name" value="ADH_zinc_N"/>
    <property type="match status" value="1"/>
</dbReference>
<gene>
    <name evidence="3" type="ORF">ABA31_06590</name>
</gene>
<dbReference type="GO" id="GO:0016491">
    <property type="term" value="F:oxidoreductase activity"/>
    <property type="evidence" value="ECO:0007669"/>
    <property type="project" value="InterPro"/>
</dbReference>
<dbReference type="AlphaFoldDB" id="A0AA87RGU6"/>
<dbReference type="PANTHER" id="PTHR43482:SF1">
    <property type="entry name" value="PROTEIN AST1-RELATED"/>
    <property type="match status" value="1"/>
</dbReference>
<dbReference type="Proteomes" id="UP000321749">
    <property type="component" value="Unassembled WGS sequence"/>
</dbReference>
<accession>A0AA87RGU6</accession>
<dbReference type="EMBL" id="BJUU01000003">
    <property type="protein sequence ID" value="GEK79308.1"/>
    <property type="molecule type" value="Genomic_DNA"/>
</dbReference>
<dbReference type="InterPro" id="IPR011032">
    <property type="entry name" value="GroES-like_sf"/>
</dbReference>
<dbReference type="InterPro" id="IPR013154">
    <property type="entry name" value="ADH-like_N"/>
</dbReference>
<comment type="caution">
    <text evidence="3">The sequence shown here is derived from an EMBL/GenBank/DDBJ whole genome shotgun (WGS) entry which is preliminary data.</text>
</comment>
<dbReference type="Pfam" id="PF08240">
    <property type="entry name" value="ADH_N"/>
    <property type="match status" value="1"/>
</dbReference>
<evidence type="ECO:0000313" key="3">
    <source>
        <dbReference type="EMBL" id="GEK79308.1"/>
    </source>
</evidence>
<dbReference type="RefSeq" id="WP_146792698.1">
    <property type="nucleotide sequence ID" value="NZ_BJUU01000003.1"/>
</dbReference>
<evidence type="ECO:0000259" key="2">
    <source>
        <dbReference type="SMART" id="SM00829"/>
    </source>
</evidence>
<organism evidence="3 4">
    <name type="scientific">Agrococcus baldri</name>
    <dbReference type="NCBI Taxonomy" id="153730"/>
    <lineage>
        <taxon>Bacteria</taxon>
        <taxon>Bacillati</taxon>
        <taxon>Actinomycetota</taxon>
        <taxon>Actinomycetes</taxon>
        <taxon>Micrococcales</taxon>
        <taxon>Microbacteriaceae</taxon>
        <taxon>Agrococcus</taxon>
    </lineage>
</organism>
<keyword evidence="4" id="KW-1185">Reference proteome</keyword>
<dbReference type="PANTHER" id="PTHR43482">
    <property type="entry name" value="PROTEIN AST1-RELATED"/>
    <property type="match status" value="1"/>
</dbReference>
<evidence type="ECO:0000256" key="1">
    <source>
        <dbReference type="SAM" id="MobiDB-lite"/>
    </source>
</evidence>
<dbReference type="Gene3D" id="3.90.180.10">
    <property type="entry name" value="Medium-chain alcohol dehydrogenases, catalytic domain"/>
    <property type="match status" value="1"/>
</dbReference>
<dbReference type="InterPro" id="IPR013149">
    <property type="entry name" value="ADH-like_C"/>
</dbReference>
<protein>
    <submittedName>
        <fullName evidence="3">NADPH:quinone reductase</fullName>
    </submittedName>
</protein>
<name>A0AA87RGU6_9MICO</name>
<dbReference type="SMART" id="SM00829">
    <property type="entry name" value="PKS_ER"/>
    <property type="match status" value="1"/>
</dbReference>
<dbReference type="SUPFAM" id="SSF51735">
    <property type="entry name" value="NAD(P)-binding Rossmann-fold domains"/>
    <property type="match status" value="1"/>
</dbReference>
<dbReference type="InterPro" id="IPR036291">
    <property type="entry name" value="NAD(P)-bd_dom_sf"/>
</dbReference>
<dbReference type="InterPro" id="IPR052585">
    <property type="entry name" value="Lipid_raft_assoc_Zn_ADH"/>
</dbReference>
<dbReference type="CDD" id="cd05289">
    <property type="entry name" value="MDR_like_2"/>
    <property type="match status" value="1"/>
</dbReference>
<proteinExistence type="predicted"/>
<feature type="domain" description="Enoyl reductase (ER)" evidence="2">
    <location>
        <begin position="11"/>
        <end position="302"/>
    </location>
</feature>
<sequence length="305" mass="30894">MSRFVQQERFGGPEQLEVVERDEPHPGPGQVRVRVAAAGLNPVDWKVGQHEQVAQAFGVTLPAGFGHDLAGTIDELGEGVLDWSVGDRVFGGRRGAAVADHVVVEASALTRTPDGLDDEVAAALPIAARTADAAVGAVAPRPGETVLIGGAAGGVGVLATQLAVASGARVVATASASNHEFLRELGAEPVAYGDGLVERLRAIAPEGVDAAIDLHGTSTIDAALELGVDPGRISAIAAGPDVPAGVISTGGGGASEGALGRIAAALADGSMVLPIERSFPIERVREAVELQRGGHVRGKLVISMR</sequence>
<evidence type="ECO:0000313" key="4">
    <source>
        <dbReference type="Proteomes" id="UP000321749"/>
    </source>
</evidence>